<dbReference type="InterPro" id="IPR041100">
    <property type="entry name" value="TQ"/>
</dbReference>
<feature type="domain" description="T-Q ester bond containing" evidence="3">
    <location>
        <begin position="269"/>
        <end position="357"/>
    </location>
</feature>
<feature type="transmembrane region" description="Helical" evidence="2">
    <location>
        <begin position="12"/>
        <end position="34"/>
    </location>
</feature>
<keyword evidence="5" id="KW-1185">Reference proteome</keyword>
<dbReference type="RefSeq" id="WP_250224352.1">
    <property type="nucleotide sequence ID" value="NZ_JAMFTR010000006.1"/>
</dbReference>
<dbReference type="Gene3D" id="2.60.40.3930">
    <property type="match status" value="1"/>
</dbReference>
<feature type="non-terminal residue" evidence="4">
    <location>
        <position position="357"/>
    </location>
</feature>
<evidence type="ECO:0000256" key="2">
    <source>
        <dbReference type="SAM" id="Phobius"/>
    </source>
</evidence>
<evidence type="ECO:0000256" key="1">
    <source>
        <dbReference type="SAM" id="MobiDB-lite"/>
    </source>
</evidence>
<dbReference type="Pfam" id="PF18202">
    <property type="entry name" value="TQ"/>
    <property type="match status" value="1"/>
</dbReference>
<organism evidence="4 5">
    <name type="scientific">Corynebacterium intestinale</name>
    <dbReference type="NCBI Taxonomy" id="2943492"/>
    <lineage>
        <taxon>Bacteria</taxon>
        <taxon>Bacillati</taxon>
        <taxon>Actinomycetota</taxon>
        <taxon>Actinomycetes</taxon>
        <taxon>Mycobacteriales</taxon>
        <taxon>Corynebacteriaceae</taxon>
        <taxon>Corynebacterium</taxon>
    </lineage>
</organism>
<feature type="region of interest" description="Disordered" evidence="1">
    <location>
        <begin position="239"/>
        <end position="267"/>
    </location>
</feature>
<name>A0ABT0TA87_9CORY</name>
<dbReference type="NCBIfam" id="NF033903">
    <property type="entry name" value="VaFE_rpt"/>
    <property type="match status" value="1"/>
</dbReference>
<keyword evidence="2" id="KW-0472">Membrane</keyword>
<keyword evidence="2" id="KW-1133">Transmembrane helix</keyword>
<evidence type="ECO:0000259" key="3">
    <source>
        <dbReference type="Pfam" id="PF18202"/>
    </source>
</evidence>
<gene>
    <name evidence="4" type="ORF">M5J06_07585</name>
</gene>
<sequence length="357" mass="38525">MSKLRNISREGWMVLTAVFTAIAVIAAMVTVPWVKADAAEPTDFKPNMTMGEKTDDPVTDTSWGPLVWAGKPASTYYHKGNKANNVGWAWCIDATASIPMQNNSKYDASTAVKAPIPEEFRDAAINVAMKQQDAVKRNDKAAARTYAVYLAALLGSNSLHRKVAALTITGDDYKYNEPYGNEWYPYFKNDGGSAEEFKQLTGFEIKTTRNSDGFAVEFVRDPSVMVPKAPEGAYITIVGPDGKPGGDPHGQRVMPPDQPGLPDDESVEPSIGTQAKFAEGSTQVVAGAKVEDTVTYEGLVPGKKYTLNAELISKKDGKTVLGEGEKTFTPETANGKTVVEITVDESVKEPVEAAVAF</sequence>
<evidence type="ECO:0000313" key="5">
    <source>
        <dbReference type="Proteomes" id="UP001203579"/>
    </source>
</evidence>
<accession>A0ABT0TA87</accession>
<comment type="caution">
    <text evidence="4">The sequence shown here is derived from an EMBL/GenBank/DDBJ whole genome shotgun (WGS) entry which is preliminary data.</text>
</comment>
<reference evidence="4 5" key="1">
    <citation type="submission" date="2022-05" db="EMBL/GenBank/DDBJ databases">
        <title>Corynebacterium sp. B5-R-101 sp. nov., isolated from human feces.</title>
        <authorList>
            <person name="Shamsuzzaman M."/>
            <person name="Dahal R.H."/>
        </authorList>
    </citation>
    <scope>NUCLEOTIDE SEQUENCE [LARGE SCALE GENOMIC DNA]</scope>
    <source>
        <strain evidence="4 5">B5-R-101</strain>
    </source>
</reference>
<proteinExistence type="predicted"/>
<protein>
    <submittedName>
        <fullName evidence="4">VaFE repeat-containing surface-anchored protein</fullName>
    </submittedName>
</protein>
<dbReference type="Proteomes" id="UP001203579">
    <property type="component" value="Unassembled WGS sequence"/>
</dbReference>
<dbReference type="EMBL" id="JAMKFF010000006">
    <property type="protein sequence ID" value="MCL8493989.1"/>
    <property type="molecule type" value="Genomic_DNA"/>
</dbReference>
<evidence type="ECO:0000313" key="4">
    <source>
        <dbReference type="EMBL" id="MCL8493989.1"/>
    </source>
</evidence>
<keyword evidence="2" id="KW-0812">Transmembrane</keyword>